<dbReference type="Proteomes" id="UP001230426">
    <property type="component" value="Unassembled WGS sequence"/>
</dbReference>
<keyword evidence="2" id="KW-1185">Reference proteome</keyword>
<proteinExistence type="predicted"/>
<reference evidence="1 2" key="1">
    <citation type="submission" date="2023-07" db="EMBL/GenBank/DDBJ databases">
        <title>Sequencing the genomes of 1000 actinobacteria strains.</title>
        <authorList>
            <person name="Klenk H.-P."/>
        </authorList>
    </citation>
    <scope>NUCLEOTIDE SEQUENCE [LARGE SCALE GENOMIC DNA]</scope>
    <source>
        <strain evidence="1 2">DSM 44109</strain>
    </source>
</reference>
<protein>
    <submittedName>
        <fullName evidence="1">Uncharacterized protein</fullName>
    </submittedName>
</protein>
<gene>
    <name evidence="1" type="ORF">J2S55_008000</name>
</gene>
<name>A0ABT9RHH3_9ACTN</name>
<organism evidence="1 2">
    <name type="scientific">Streptosporangium brasiliense</name>
    <dbReference type="NCBI Taxonomy" id="47480"/>
    <lineage>
        <taxon>Bacteria</taxon>
        <taxon>Bacillati</taxon>
        <taxon>Actinomycetota</taxon>
        <taxon>Actinomycetes</taxon>
        <taxon>Streptosporangiales</taxon>
        <taxon>Streptosporangiaceae</taxon>
        <taxon>Streptosporangium</taxon>
    </lineage>
</organism>
<dbReference type="EMBL" id="JAUSRB010000002">
    <property type="protein sequence ID" value="MDP9868734.1"/>
    <property type="molecule type" value="Genomic_DNA"/>
</dbReference>
<accession>A0ABT9RHH3</accession>
<sequence>MGAADQGDRLRELERGVVTTAARSSAQIPRPFPLLAVSLVPDLPGDMIVDGAAVDRIRRQAEHEVVMLGAYTPTFQEVSVGHRRIIAESGAGTAQAVRAELHTDGAGTFALHPQAIYPSSGEEVKVGIVDAEIASRTVSALRFLARHARDRAGATGSALLRLMLVSDLSLHPAVQPKLHSEEWPYNDPRHGRYAVDLLTPTKIAGAPRAWGARGVRLAHGESVAWLDDLADNGPALVKAAAHLVGDLLQVYGVAENAQLRRDGSLSPYAWGADWRTVERWVQQSGIPVSGEG</sequence>
<evidence type="ECO:0000313" key="1">
    <source>
        <dbReference type="EMBL" id="MDP9868734.1"/>
    </source>
</evidence>
<comment type="caution">
    <text evidence="1">The sequence shown here is derived from an EMBL/GenBank/DDBJ whole genome shotgun (WGS) entry which is preliminary data.</text>
</comment>
<dbReference type="RefSeq" id="WP_306871903.1">
    <property type="nucleotide sequence ID" value="NZ_JAUSRB010000002.1"/>
</dbReference>
<evidence type="ECO:0000313" key="2">
    <source>
        <dbReference type="Proteomes" id="UP001230426"/>
    </source>
</evidence>